<dbReference type="GO" id="GO:0046983">
    <property type="term" value="F:protein dimerization activity"/>
    <property type="evidence" value="ECO:0007669"/>
    <property type="project" value="InterPro"/>
</dbReference>
<keyword evidence="3" id="KW-0010">Activator</keyword>
<evidence type="ECO:0000313" key="8">
    <source>
        <dbReference type="EMBL" id="QKL20124.1"/>
    </source>
</evidence>
<keyword evidence="2" id="KW-0805">Transcription regulation</keyword>
<keyword evidence="6" id="KW-0175">Coiled coil</keyword>
<dbReference type="Gene3D" id="4.10.280.10">
    <property type="entry name" value="Helix-loop-helix DNA-binding domain"/>
    <property type="match status" value="1"/>
</dbReference>
<dbReference type="PANTHER" id="PTHR46266">
    <property type="entry name" value="TRANSCRIPTION FACTOR TT8"/>
    <property type="match status" value="1"/>
</dbReference>
<comment type="subcellular location">
    <subcellularLocation>
        <location evidence="1">Nucleus</location>
    </subcellularLocation>
</comment>
<evidence type="ECO:0000256" key="4">
    <source>
        <dbReference type="ARBA" id="ARBA00023163"/>
    </source>
</evidence>
<dbReference type="PROSITE" id="PS50888">
    <property type="entry name" value="BHLH"/>
    <property type="match status" value="1"/>
</dbReference>
<dbReference type="InterPro" id="IPR011598">
    <property type="entry name" value="bHLH_dom"/>
</dbReference>
<dbReference type="SMART" id="SM00353">
    <property type="entry name" value="HLH"/>
    <property type="match status" value="1"/>
</dbReference>
<evidence type="ECO:0000256" key="6">
    <source>
        <dbReference type="SAM" id="Coils"/>
    </source>
</evidence>
<dbReference type="AlphaFoldDB" id="A0A6M9EJ99"/>
<sequence>MCWSMAAGLQNLEGVPDNLLRKKLAAAVRSIQWSYAIFWSISTRQPGVLEWGDGYYNGDIKTRKTVQPLELNVDQMGLQRSEQLRALYESLSAGDSNQQAKRPSASLTPEDLTDTEWYYLVCMSFTFNPGQGMPGRALANGHHIWLCNAHHADSKVFTRSLLAKSASIQTVVCFPLMGGVLELGVTELISEDPPLLQHVKTSFLEFPATVCSEQSISNPQEADKDEDQCTELDQEIVNSMPLEKLNSVAECDMHPGSGHQTFPFSHHSYTPKEESKLDPDKIEEVHPNICNELKTGSSDDSSNGCGLNQNTDDSFMLDEPNGASQVQSWQFMDDEHSCDCISQSFANHEKLVSSPKGEKVIDRRLRDQQECNNNKLSLLDLENEDSHYKKSLSAIFKNSPQFIAKTYFHNACKSSFTIWRRDLRIQKPQTNESQKMLKKILFEVAWKHSGFLQKSQEEIGHKGRVWKLEGDGIGVNHALLERRRREKLNEKFLILGSLVPSISKVDQTSILGDTIEYLKELEQRVEELEACKESAESEARQRRKYPDIIERTSDNYGYNEIANGKKSTVNKRKASDIEEADAELNWVLSKDSLADMTVTIIEKEVLIEMQCPWRECLLLEVVDAISTLHLDAHLVQSSTVDGILKLTLKSKFRGAAIASVGMIKQALQRVVAKC</sequence>
<feature type="domain" description="BHLH" evidence="7">
    <location>
        <begin position="472"/>
        <end position="521"/>
    </location>
</feature>
<dbReference type="SUPFAM" id="SSF47459">
    <property type="entry name" value="HLH, helix-loop-helix DNA-binding domain"/>
    <property type="match status" value="1"/>
</dbReference>
<protein>
    <submittedName>
        <fullName evidence="8">BHLH1</fullName>
    </submittedName>
</protein>
<dbReference type="EMBL" id="MT560004">
    <property type="protein sequence ID" value="QKL20124.1"/>
    <property type="molecule type" value="mRNA"/>
</dbReference>
<dbReference type="Pfam" id="PF00010">
    <property type="entry name" value="HLH"/>
    <property type="match status" value="1"/>
</dbReference>
<dbReference type="Pfam" id="PF14215">
    <property type="entry name" value="bHLH-MYC_N"/>
    <property type="match status" value="1"/>
</dbReference>
<reference evidence="8" key="1">
    <citation type="journal article" date="2020" name="Plant Cell Rep.">
        <title>Expression of the subgroup IIIf bHLH transcription factor CpbHLH1 from Chimonanthus praecox (L.) in transgenic model plants inhibits anthocyanin accumulation.</title>
        <authorList>
            <person name="Zhao R."/>
            <person name="Song X."/>
            <person name="Yang N."/>
            <person name="Chen L."/>
            <person name="Xiang L."/>
            <person name="Liu X.Q."/>
            <person name="Zhao K."/>
        </authorList>
    </citation>
    <scope>NUCLEOTIDE SEQUENCE</scope>
</reference>
<evidence type="ECO:0000256" key="3">
    <source>
        <dbReference type="ARBA" id="ARBA00023159"/>
    </source>
</evidence>
<evidence type="ECO:0000256" key="1">
    <source>
        <dbReference type="ARBA" id="ARBA00004123"/>
    </source>
</evidence>
<proteinExistence type="evidence at transcript level"/>
<evidence type="ECO:0000259" key="7">
    <source>
        <dbReference type="PROSITE" id="PS50888"/>
    </source>
</evidence>
<accession>A0A6M9EJ99</accession>
<evidence type="ECO:0000256" key="5">
    <source>
        <dbReference type="ARBA" id="ARBA00023242"/>
    </source>
</evidence>
<dbReference type="InterPro" id="IPR054502">
    <property type="entry name" value="bHLH-TF_ACT-like_plant"/>
</dbReference>
<dbReference type="InterPro" id="IPR036638">
    <property type="entry name" value="HLH_DNA-bd_sf"/>
</dbReference>
<evidence type="ECO:0000256" key="2">
    <source>
        <dbReference type="ARBA" id="ARBA00023015"/>
    </source>
</evidence>
<dbReference type="InterPro" id="IPR025610">
    <property type="entry name" value="MYC/MYB_N"/>
</dbReference>
<name>A0A6M9EJ99_9MAGN</name>
<dbReference type="Pfam" id="PF22754">
    <property type="entry name" value="bHLH-TF_ACT-like_plant"/>
    <property type="match status" value="1"/>
</dbReference>
<keyword evidence="5" id="KW-0539">Nucleus</keyword>
<dbReference type="GO" id="GO:0005634">
    <property type="term" value="C:nucleus"/>
    <property type="evidence" value="ECO:0007669"/>
    <property type="project" value="UniProtKB-SubCell"/>
</dbReference>
<feature type="coiled-coil region" evidence="6">
    <location>
        <begin position="511"/>
        <end position="538"/>
    </location>
</feature>
<keyword evidence="4" id="KW-0804">Transcription</keyword>
<organism evidence="8">
    <name type="scientific">Chimonanthus praecox</name>
    <dbReference type="NCBI Taxonomy" id="13419"/>
    <lineage>
        <taxon>Eukaryota</taxon>
        <taxon>Viridiplantae</taxon>
        <taxon>Streptophyta</taxon>
        <taxon>Embryophyta</taxon>
        <taxon>Tracheophyta</taxon>
        <taxon>Spermatophyta</taxon>
        <taxon>Magnoliopsida</taxon>
        <taxon>Magnoliidae</taxon>
        <taxon>Laurales</taxon>
        <taxon>Calycanthaceae</taxon>
        <taxon>Chimonanthus</taxon>
    </lineage>
</organism>
<dbReference type="PANTHER" id="PTHR46266:SF3">
    <property type="entry name" value="TRANSCRIPTION FACTOR EGL1"/>
    <property type="match status" value="1"/>
</dbReference>